<protein>
    <submittedName>
        <fullName evidence="2">Succinyltransferase</fullName>
    </submittedName>
</protein>
<keyword evidence="3" id="KW-1185">Reference proteome</keyword>
<dbReference type="SUPFAM" id="SSF51161">
    <property type="entry name" value="Trimeric LpxA-like enzymes"/>
    <property type="match status" value="1"/>
</dbReference>
<name>A0A9X3LUW0_9CORY</name>
<dbReference type="InterPro" id="IPR011004">
    <property type="entry name" value="Trimer_LpxA-like_sf"/>
</dbReference>
<evidence type="ECO:0000259" key="1">
    <source>
        <dbReference type="Pfam" id="PF14789"/>
    </source>
</evidence>
<comment type="caution">
    <text evidence="2">The sequence shown here is derived from an EMBL/GenBank/DDBJ whole genome shotgun (WGS) entry which is preliminary data.</text>
</comment>
<reference evidence="2" key="1">
    <citation type="submission" date="2022-02" db="EMBL/GenBank/DDBJ databases">
        <title>Corynebacterium sp. from urogenital microbiome.</title>
        <authorList>
            <person name="Cappelli E.A."/>
            <person name="Ribeiro T.G."/>
            <person name="Peixe L."/>
        </authorList>
    </citation>
    <scope>NUCLEOTIDE SEQUENCE</scope>
    <source>
        <strain evidence="2">C8Ua_172</strain>
    </source>
</reference>
<gene>
    <name evidence="2" type="ORF">L8U60_06895</name>
</gene>
<dbReference type="InterPro" id="IPR032784">
    <property type="entry name" value="THDPS_M"/>
</dbReference>
<dbReference type="Gene3D" id="3.30.70.2010">
    <property type="match status" value="1"/>
</dbReference>
<evidence type="ECO:0000313" key="2">
    <source>
        <dbReference type="EMBL" id="MCZ9294211.1"/>
    </source>
</evidence>
<evidence type="ECO:0000313" key="3">
    <source>
        <dbReference type="Proteomes" id="UP001146468"/>
    </source>
</evidence>
<dbReference type="EMBL" id="JAKMUS010000009">
    <property type="protein sequence ID" value="MCZ9294211.1"/>
    <property type="molecule type" value="Genomic_DNA"/>
</dbReference>
<accession>A0A9X3LUW0</accession>
<dbReference type="Pfam" id="PF14789">
    <property type="entry name" value="THDPS_M"/>
    <property type="match status" value="1"/>
</dbReference>
<sequence>MPAGARAIGIANIAANGTVLDAWFPAVSLIDDAPVPSTRRVSANELSPRLLHLVGMDRDRNVEVVPVCTEIADLDAPPIDAFDVYLRLHLLSHRKVKPLEINMTGALDHLEPVVWTNKGPCRPDDFEFVRTHLRARGTIHVYGIERLPRMVDYVVPTGVTITEAERVRLGAYLAEGTTVVREGYVSFNAGSLGPARIEGTLSSSVVVGAHTTLERGSALMATRTGNLSRAPMHIGANCYFHPTASINGISLGNNCNIGAGVILEPHTPIFDPSTGNDFPAENIAGSDNVSIQNEPYSSIPVLRWRI</sequence>
<dbReference type="AlphaFoldDB" id="A0A9X3LUW0"/>
<organism evidence="2 3">
    <name type="scientific">Corynebacterium meitnerae</name>
    <dbReference type="NCBI Taxonomy" id="2913498"/>
    <lineage>
        <taxon>Bacteria</taxon>
        <taxon>Bacillati</taxon>
        <taxon>Actinomycetota</taxon>
        <taxon>Actinomycetes</taxon>
        <taxon>Mycobacteriales</taxon>
        <taxon>Corynebacteriaceae</taxon>
        <taxon>Corynebacterium</taxon>
    </lineage>
</organism>
<proteinExistence type="predicted"/>
<dbReference type="RefSeq" id="WP_269965633.1">
    <property type="nucleotide sequence ID" value="NZ_JAKMUS010000009.1"/>
</dbReference>
<dbReference type="Proteomes" id="UP001146468">
    <property type="component" value="Unassembled WGS sequence"/>
</dbReference>
<dbReference type="Gene3D" id="2.160.10.10">
    <property type="entry name" value="Hexapeptide repeat proteins"/>
    <property type="match status" value="1"/>
</dbReference>
<feature type="domain" description="2,3,4,5-tetrahydropyridine-2,6-dicarboxylate N-succinyltransferase middle" evidence="1">
    <location>
        <begin position="110"/>
        <end position="149"/>
    </location>
</feature>
<dbReference type="InterPro" id="IPR038361">
    <property type="entry name" value="THDPS_M_sf"/>
</dbReference>
<dbReference type="Gene3D" id="3.30.60.70">
    <property type="entry name" value="Trimeric LpxA-like enzymes"/>
    <property type="match status" value="1"/>
</dbReference>